<gene>
    <name evidence="3" type="ORF">GCM10023167_24230</name>
</gene>
<proteinExistence type="predicted"/>
<dbReference type="InterPro" id="IPR012338">
    <property type="entry name" value="Beta-lactam/transpept-like"/>
</dbReference>
<dbReference type="PANTHER" id="PTHR35333:SF3">
    <property type="entry name" value="BETA-LACTAMASE-TYPE TRANSPEPTIDASE FOLD CONTAINING PROTEIN"/>
    <property type="match status" value="1"/>
</dbReference>
<reference evidence="4" key="1">
    <citation type="journal article" date="2019" name="Int. J. Syst. Evol. Microbiol.">
        <title>The Global Catalogue of Microorganisms (GCM) 10K type strain sequencing project: providing services to taxonomists for standard genome sequencing and annotation.</title>
        <authorList>
            <consortium name="The Broad Institute Genomics Platform"/>
            <consortium name="The Broad Institute Genome Sequencing Center for Infectious Disease"/>
            <person name="Wu L."/>
            <person name="Ma J."/>
        </authorList>
    </citation>
    <scope>NUCLEOTIDE SEQUENCE [LARGE SCALE GENOMIC DNA]</scope>
    <source>
        <strain evidence="4">JCM 17808</strain>
    </source>
</reference>
<feature type="domain" description="Beta-lactamase class A catalytic" evidence="2">
    <location>
        <begin position="39"/>
        <end position="260"/>
    </location>
</feature>
<dbReference type="RefSeq" id="WP_247422944.1">
    <property type="nucleotide sequence ID" value="NZ_BAABGL010000033.1"/>
</dbReference>
<feature type="region of interest" description="Disordered" evidence="1">
    <location>
        <begin position="1"/>
        <end position="22"/>
    </location>
</feature>
<protein>
    <submittedName>
        <fullName evidence="3">Serine hydrolase</fullName>
    </submittedName>
</protein>
<evidence type="ECO:0000313" key="3">
    <source>
        <dbReference type="EMBL" id="GAA4394619.1"/>
    </source>
</evidence>
<organism evidence="3 4">
    <name type="scientific">Brevibacterium pityocampae</name>
    <dbReference type="NCBI Taxonomy" id="506594"/>
    <lineage>
        <taxon>Bacteria</taxon>
        <taxon>Bacillati</taxon>
        <taxon>Actinomycetota</taxon>
        <taxon>Actinomycetes</taxon>
        <taxon>Micrococcales</taxon>
        <taxon>Brevibacteriaceae</taxon>
        <taxon>Brevibacterium</taxon>
    </lineage>
</organism>
<keyword evidence="4" id="KW-1185">Reference proteome</keyword>
<comment type="caution">
    <text evidence="3">The sequence shown here is derived from an EMBL/GenBank/DDBJ whole genome shotgun (WGS) entry which is preliminary data.</text>
</comment>
<dbReference type="Pfam" id="PF13354">
    <property type="entry name" value="Beta-lactamase2"/>
    <property type="match status" value="1"/>
</dbReference>
<evidence type="ECO:0000313" key="4">
    <source>
        <dbReference type="Proteomes" id="UP001500642"/>
    </source>
</evidence>
<name>A0ABP8JR99_9MICO</name>
<dbReference type="Gene3D" id="3.40.710.10">
    <property type="entry name" value="DD-peptidase/beta-lactamase superfamily"/>
    <property type="match status" value="1"/>
</dbReference>
<sequence>MTADRQPDRTPENPTPGIPARALPDVDFGALPGVEFSALAYDVDTGTTLFSHAPERVLSTASIAKIFLLHATLRMVERGELSLDERLRRRPSERVDESGLWYLLQQDSLSVFDIGMLIGAFSDNFGTNVLLRRVGLDRVAASAAELGYTDSALHDFLRWPRPAGAPSRLSSGTAAEIADFMARLARDELFDAAHSEVLRRWLGAGADTSMVASAFEPDPLAHYYYTRGSWVWNKTGTDSTVRCDAGVAMTRESRVAYAVFANWESDTDRVLEVMPLMRRAGEIIGAYLQPEIYGRAADAASGPEDPHRTPTED</sequence>
<accession>A0ABP8JR99</accession>
<evidence type="ECO:0000259" key="2">
    <source>
        <dbReference type="Pfam" id="PF13354"/>
    </source>
</evidence>
<dbReference type="EMBL" id="BAABGL010000033">
    <property type="protein sequence ID" value="GAA4394619.1"/>
    <property type="molecule type" value="Genomic_DNA"/>
</dbReference>
<dbReference type="InterPro" id="IPR000871">
    <property type="entry name" value="Beta-lactam_class-A"/>
</dbReference>
<dbReference type="Proteomes" id="UP001500642">
    <property type="component" value="Unassembled WGS sequence"/>
</dbReference>
<dbReference type="PANTHER" id="PTHR35333">
    <property type="entry name" value="BETA-LACTAMASE"/>
    <property type="match status" value="1"/>
</dbReference>
<dbReference type="SUPFAM" id="SSF56601">
    <property type="entry name" value="beta-lactamase/transpeptidase-like"/>
    <property type="match status" value="1"/>
</dbReference>
<dbReference type="InterPro" id="IPR045155">
    <property type="entry name" value="Beta-lactam_cat"/>
</dbReference>
<dbReference type="GO" id="GO:0016787">
    <property type="term" value="F:hydrolase activity"/>
    <property type="evidence" value="ECO:0007669"/>
    <property type="project" value="UniProtKB-KW"/>
</dbReference>
<keyword evidence="3" id="KW-0378">Hydrolase</keyword>
<feature type="compositionally biased region" description="Basic and acidic residues" evidence="1">
    <location>
        <begin position="1"/>
        <end position="11"/>
    </location>
</feature>
<evidence type="ECO:0000256" key="1">
    <source>
        <dbReference type="SAM" id="MobiDB-lite"/>
    </source>
</evidence>